<sequence length="288" mass="32888">MLAACNASGEEQYKLDYFKRSCNRDWPWYKLRIDVPKTTSTKTHGAGCRTSACRDPDTEPRYFLVGKPHAPTTGLTGRATRGYVAWDLSDRRLVFLKDCWRVKTLAKEGDTIEKLNKAGIESVPTLLYHGDVAGQVTVSPNYWKDRALAVNKMKSHVHYRLVVKEIGCHLDDFTNSRELVKVIYECIYAHCGAFIDAHILHRDISVGNILIVRRTEAGVMLSEGLLNDWDLSKDVDIQAPRQLDRTGTWQFMSGRLLLHPSKIHEVQDDLESFLHVMIYEGVRYLPHT</sequence>
<dbReference type="AlphaFoldDB" id="S7PTL2"/>
<dbReference type="GO" id="GO:0004672">
    <property type="term" value="F:protein kinase activity"/>
    <property type="evidence" value="ECO:0007669"/>
    <property type="project" value="InterPro"/>
</dbReference>
<dbReference type="OMA" id="DYWHEDS"/>
<dbReference type="PANTHER" id="PTHR38248">
    <property type="entry name" value="FUNK1 6"/>
    <property type="match status" value="1"/>
</dbReference>
<evidence type="ECO:0000313" key="2">
    <source>
        <dbReference type="EMBL" id="EPQ50662.1"/>
    </source>
</evidence>
<dbReference type="PROSITE" id="PS50011">
    <property type="entry name" value="PROTEIN_KINASE_DOM"/>
    <property type="match status" value="1"/>
</dbReference>
<dbReference type="SUPFAM" id="SSF56112">
    <property type="entry name" value="Protein kinase-like (PK-like)"/>
    <property type="match status" value="1"/>
</dbReference>
<dbReference type="Pfam" id="PF17667">
    <property type="entry name" value="Pkinase_fungal"/>
    <property type="match status" value="2"/>
</dbReference>
<dbReference type="InterPro" id="IPR011009">
    <property type="entry name" value="Kinase-like_dom_sf"/>
</dbReference>
<protein>
    <recommendedName>
        <fullName evidence="1">Protein kinase domain-containing protein</fullName>
    </recommendedName>
</protein>
<accession>S7PTL2</accession>
<evidence type="ECO:0000313" key="3">
    <source>
        <dbReference type="Proteomes" id="UP000030669"/>
    </source>
</evidence>
<dbReference type="RefSeq" id="XP_007870926.1">
    <property type="nucleotide sequence ID" value="XM_007872735.1"/>
</dbReference>
<dbReference type="InterPro" id="IPR008266">
    <property type="entry name" value="Tyr_kinase_AS"/>
</dbReference>
<dbReference type="STRING" id="670483.S7PTL2"/>
<reference evidence="2 3" key="1">
    <citation type="journal article" date="2012" name="Science">
        <title>The Paleozoic origin of enzymatic lignin decomposition reconstructed from 31 fungal genomes.</title>
        <authorList>
            <person name="Floudas D."/>
            <person name="Binder M."/>
            <person name="Riley R."/>
            <person name="Barry K."/>
            <person name="Blanchette R.A."/>
            <person name="Henrissat B."/>
            <person name="Martinez A.T."/>
            <person name="Otillar R."/>
            <person name="Spatafora J.W."/>
            <person name="Yadav J.S."/>
            <person name="Aerts A."/>
            <person name="Benoit I."/>
            <person name="Boyd A."/>
            <person name="Carlson A."/>
            <person name="Copeland A."/>
            <person name="Coutinho P.M."/>
            <person name="de Vries R.P."/>
            <person name="Ferreira P."/>
            <person name="Findley K."/>
            <person name="Foster B."/>
            <person name="Gaskell J."/>
            <person name="Glotzer D."/>
            <person name="Gorecki P."/>
            <person name="Heitman J."/>
            <person name="Hesse C."/>
            <person name="Hori C."/>
            <person name="Igarashi K."/>
            <person name="Jurgens J.A."/>
            <person name="Kallen N."/>
            <person name="Kersten P."/>
            <person name="Kohler A."/>
            <person name="Kuees U."/>
            <person name="Kumar T.K.A."/>
            <person name="Kuo A."/>
            <person name="LaButti K."/>
            <person name="Larrondo L.F."/>
            <person name="Lindquist E."/>
            <person name="Ling A."/>
            <person name="Lombard V."/>
            <person name="Lucas S."/>
            <person name="Lundell T."/>
            <person name="Martin R."/>
            <person name="McLaughlin D.J."/>
            <person name="Morgenstern I."/>
            <person name="Morin E."/>
            <person name="Murat C."/>
            <person name="Nagy L.G."/>
            <person name="Nolan M."/>
            <person name="Ohm R.A."/>
            <person name="Patyshakuliyeva A."/>
            <person name="Rokas A."/>
            <person name="Ruiz-Duenas F.J."/>
            <person name="Sabat G."/>
            <person name="Salamov A."/>
            <person name="Samejima M."/>
            <person name="Schmutz J."/>
            <person name="Slot J.C."/>
            <person name="St John F."/>
            <person name="Stenlid J."/>
            <person name="Sun H."/>
            <person name="Sun S."/>
            <person name="Syed K."/>
            <person name="Tsang A."/>
            <person name="Wiebenga A."/>
            <person name="Young D."/>
            <person name="Pisabarro A."/>
            <person name="Eastwood D.C."/>
            <person name="Martin F."/>
            <person name="Cullen D."/>
            <person name="Grigoriev I.V."/>
            <person name="Hibbett D.S."/>
        </authorList>
    </citation>
    <scope>NUCLEOTIDE SEQUENCE [LARGE SCALE GENOMIC DNA]</scope>
    <source>
        <strain evidence="2 3">ATCC 11539</strain>
    </source>
</reference>
<dbReference type="PROSITE" id="PS00109">
    <property type="entry name" value="PROTEIN_KINASE_TYR"/>
    <property type="match status" value="1"/>
</dbReference>
<proteinExistence type="predicted"/>
<feature type="domain" description="Protein kinase" evidence="1">
    <location>
        <begin position="38"/>
        <end position="288"/>
    </location>
</feature>
<dbReference type="GO" id="GO:0005524">
    <property type="term" value="F:ATP binding"/>
    <property type="evidence" value="ECO:0007669"/>
    <property type="project" value="InterPro"/>
</dbReference>
<feature type="non-terminal residue" evidence="2">
    <location>
        <position position="288"/>
    </location>
</feature>
<dbReference type="Proteomes" id="UP000030669">
    <property type="component" value="Unassembled WGS sequence"/>
</dbReference>
<keyword evidence="3" id="KW-1185">Reference proteome</keyword>
<dbReference type="PANTHER" id="PTHR38248:SF2">
    <property type="entry name" value="FUNK1 11"/>
    <property type="match status" value="1"/>
</dbReference>
<dbReference type="eggNOG" id="ENOG502SIZI">
    <property type="taxonomic scope" value="Eukaryota"/>
</dbReference>
<dbReference type="OrthoDB" id="2747778at2759"/>
<evidence type="ECO:0000259" key="1">
    <source>
        <dbReference type="PROSITE" id="PS50011"/>
    </source>
</evidence>
<dbReference type="Gene3D" id="1.10.510.10">
    <property type="entry name" value="Transferase(Phosphotransferase) domain 1"/>
    <property type="match status" value="1"/>
</dbReference>
<dbReference type="KEGG" id="gtr:GLOTRDRAFT_82201"/>
<dbReference type="EMBL" id="KB469314">
    <property type="protein sequence ID" value="EPQ50662.1"/>
    <property type="molecule type" value="Genomic_DNA"/>
</dbReference>
<dbReference type="InterPro" id="IPR000719">
    <property type="entry name" value="Prot_kinase_dom"/>
</dbReference>
<dbReference type="HOGENOM" id="CLU_006410_1_1_1"/>
<dbReference type="GeneID" id="19309147"/>
<organism evidence="2 3">
    <name type="scientific">Gloeophyllum trabeum (strain ATCC 11539 / FP-39264 / Madison 617)</name>
    <name type="common">Brown rot fungus</name>
    <dbReference type="NCBI Taxonomy" id="670483"/>
    <lineage>
        <taxon>Eukaryota</taxon>
        <taxon>Fungi</taxon>
        <taxon>Dikarya</taxon>
        <taxon>Basidiomycota</taxon>
        <taxon>Agaricomycotina</taxon>
        <taxon>Agaricomycetes</taxon>
        <taxon>Gloeophyllales</taxon>
        <taxon>Gloeophyllaceae</taxon>
        <taxon>Gloeophyllum</taxon>
    </lineage>
</organism>
<dbReference type="InterPro" id="IPR040976">
    <property type="entry name" value="Pkinase_fungal"/>
</dbReference>
<gene>
    <name evidence="2" type="ORF">GLOTRDRAFT_82201</name>
</gene>
<name>S7PTL2_GLOTA</name>